<reference evidence="2 3" key="1">
    <citation type="journal article" date="2024" name="Nat. Commun.">
        <title>Phylogenomics reveals the evolutionary origins of lichenization in chlorophyte algae.</title>
        <authorList>
            <person name="Puginier C."/>
            <person name="Libourel C."/>
            <person name="Otte J."/>
            <person name="Skaloud P."/>
            <person name="Haon M."/>
            <person name="Grisel S."/>
            <person name="Petersen M."/>
            <person name="Berrin J.G."/>
            <person name="Delaux P.M."/>
            <person name="Dal Grande F."/>
            <person name="Keller J."/>
        </authorList>
    </citation>
    <scope>NUCLEOTIDE SEQUENCE [LARGE SCALE GENOMIC DNA]</scope>
    <source>
        <strain evidence="2 3">SAG 2145</strain>
    </source>
</reference>
<protein>
    <submittedName>
        <fullName evidence="2">Uncharacterized protein</fullName>
    </submittedName>
</protein>
<evidence type="ECO:0000313" key="3">
    <source>
        <dbReference type="Proteomes" id="UP001438707"/>
    </source>
</evidence>
<dbReference type="Proteomes" id="UP001438707">
    <property type="component" value="Unassembled WGS sequence"/>
</dbReference>
<feature type="coiled-coil region" evidence="1">
    <location>
        <begin position="254"/>
        <end position="345"/>
    </location>
</feature>
<gene>
    <name evidence="2" type="ORF">WJX74_007306</name>
</gene>
<evidence type="ECO:0000313" key="2">
    <source>
        <dbReference type="EMBL" id="KAK9837890.1"/>
    </source>
</evidence>
<proteinExistence type="predicted"/>
<comment type="caution">
    <text evidence="2">The sequence shown here is derived from an EMBL/GenBank/DDBJ whole genome shotgun (WGS) entry which is preliminary data.</text>
</comment>
<organism evidence="2 3">
    <name type="scientific">Apatococcus lobatus</name>
    <dbReference type="NCBI Taxonomy" id="904363"/>
    <lineage>
        <taxon>Eukaryota</taxon>
        <taxon>Viridiplantae</taxon>
        <taxon>Chlorophyta</taxon>
        <taxon>core chlorophytes</taxon>
        <taxon>Trebouxiophyceae</taxon>
        <taxon>Chlorellales</taxon>
        <taxon>Chlorellaceae</taxon>
        <taxon>Apatococcus</taxon>
    </lineage>
</organism>
<sequence>MVWYNPSDWFRNPFTSFGKAAAEVGGDAAKEAVREADLKGAAATFGSQAIKTAAGKAPLAATTCQAVACVGAIAYVVKPAVDNYTKYKCSEPKTTSLKERADLAVDCFELYGQLPNTSLVILLKNASELPKVRQALRERGTQEATQTIKRLFGSCEAAMPLLKAEGREQDGVVIIVDQAYTKAEASHASLDLTKLHCSIVKSSDQFQTEFADIIPASEDNRQTLLDRVRLTKGWFSNPRAMKLIEMDKWRGGMIVEQEREQQLQQQRLEQQRLEAQRLEAQQLQQQQQLEQLQGQLQQEQQQQEGRKELLEGQRQLKLQQRQLQLEQQQQLLDKKQWEIQLLEQQLLAQRSALGSQLMNPLNGCVANGVQRFEDRGASSSNITSTCSQQGSNSRTATLHSSAAAGCKVQAKRIPVAEGSDAACNERISVQESQYIKASLNPLPRRLPNHARLL</sequence>
<dbReference type="EMBL" id="JALJOS010000006">
    <property type="protein sequence ID" value="KAK9837890.1"/>
    <property type="molecule type" value="Genomic_DNA"/>
</dbReference>
<dbReference type="AlphaFoldDB" id="A0AAW1RW66"/>
<name>A0AAW1RW66_9CHLO</name>
<keyword evidence="3" id="KW-1185">Reference proteome</keyword>
<evidence type="ECO:0000256" key="1">
    <source>
        <dbReference type="SAM" id="Coils"/>
    </source>
</evidence>
<keyword evidence="1" id="KW-0175">Coiled coil</keyword>
<accession>A0AAW1RW66</accession>